<keyword evidence="5" id="KW-1133">Transmembrane helix</keyword>
<dbReference type="OrthoDB" id="273089at2759"/>
<dbReference type="Pfam" id="PF12906">
    <property type="entry name" value="RINGv"/>
    <property type="match status" value="1"/>
</dbReference>
<evidence type="ECO:0000256" key="1">
    <source>
        <dbReference type="ARBA" id="ARBA00022723"/>
    </source>
</evidence>
<dbReference type="PANTHER" id="PTHR46214:SF16">
    <property type="entry name" value="OS10G0481450 PROTEIN"/>
    <property type="match status" value="1"/>
</dbReference>
<gene>
    <name evidence="7" type="ORF">MUK42_20215</name>
</gene>
<feature type="region of interest" description="Disordered" evidence="4">
    <location>
        <begin position="1"/>
        <end position="52"/>
    </location>
</feature>
<organism evidence="7 8">
    <name type="scientific">Musa troglodytarum</name>
    <name type="common">fe'i banana</name>
    <dbReference type="NCBI Taxonomy" id="320322"/>
    <lineage>
        <taxon>Eukaryota</taxon>
        <taxon>Viridiplantae</taxon>
        <taxon>Streptophyta</taxon>
        <taxon>Embryophyta</taxon>
        <taxon>Tracheophyta</taxon>
        <taxon>Spermatophyta</taxon>
        <taxon>Magnoliopsida</taxon>
        <taxon>Liliopsida</taxon>
        <taxon>Zingiberales</taxon>
        <taxon>Musaceae</taxon>
        <taxon>Musa</taxon>
    </lineage>
</organism>
<evidence type="ECO:0000256" key="2">
    <source>
        <dbReference type="ARBA" id="ARBA00022771"/>
    </source>
</evidence>
<evidence type="ECO:0000256" key="3">
    <source>
        <dbReference type="ARBA" id="ARBA00022833"/>
    </source>
</evidence>
<feature type="compositionally biased region" description="Gly residues" evidence="4">
    <location>
        <begin position="1"/>
        <end position="10"/>
    </location>
</feature>
<keyword evidence="1" id="KW-0479">Metal-binding</keyword>
<dbReference type="Gene3D" id="3.30.40.10">
    <property type="entry name" value="Zinc/RING finger domain, C3HC4 (zinc finger)"/>
    <property type="match status" value="1"/>
</dbReference>
<dbReference type="AlphaFoldDB" id="A0A9E7K7F5"/>
<dbReference type="Proteomes" id="UP001055439">
    <property type="component" value="Chromosome 5"/>
</dbReference>
<dbReference type="InterPro" id="IPR011016">
    <property type="entry name" value="Znf_RING-CH"/>
</dbReference>
<feature type="transmembrane region" description="Helical" evidence="5">
    <location>
        <begin position="234"/>
        <end position="254"/>
    </location>
</feature>
<protein>
    <submittedName>
        <fullName evidence="7">RINGv</fullName>
    </submittedName>
</protein>
<evidence type="ECO:0000313" key="7">
    <source>
        <dbReference type="EMBL" id="URE06862.1"/>
    </source>
</evidence>
<proteinExistence type="predicted"/>
<dbReference type="PANTHER" id="PTHR46214">
    <property type="entry name" value="ZINC FINGER, RING-CH-TYPE"/>
    <property type="match status" value="1"/>
</dbReference>
<evidence type="ECO:0000256" key="5">
    <source>
        <dbReference type="SAM" id="Phobius"/>
    </source>
</evidence>
<evidence type="ECO:0000256" key="4">
    <source>
        <dbReference type="SAM" id="MobiDB-lite"/>
    </source>
</evidence>
<keyword evidence="5" id="KW-0812">Transmembrane</keyword>
<dbReference type="EMBL" id="CP097507">
    <property type="protein sequence ID" value="URE06862.1"/>
    <property type="molecule type" value="Genomic_DNA"/>
</dbReference>
<reference evidence="7" key="1">
    <citation type="submission" date="2022-05" db="EMBL/GenBank/DDBJ databases">
        <title>The Musa troglodytarum L. genome provides insights into the mechanism of non-climacteric behaviour and enrichment of carotenoids.</title>
        <authorList>
            <person name="Wang J."/>
        </authorList>
    </citation>
    <scope>NUCLEOTIDE SEQUENCE</scope>
    <source>
        <tissue evidence="7">Leaf</tissue>
    </source>
</reference>
<dbReference type="InterPro" id="IPR013083">
    <property type="entry name" value="Znf_RING/FYVE/PHD"/>
</dbReference>
<evidence type="ECO:0000259" key="6">
    <source>
        <dbReference type="PROSITE" id="PS51292"/>
    </source>
</evidence>
<sequence>MLNDEGGGLGHKAHQECSEPCSNSGPNHTLRDVFPSQSGGPQKGGGPGAISQVRHMGGAVDFPTISIVISHPEGISKPDMSTSKTGASEGYEGISAVAAAASSKKVFLPTESDKDQCRVCQQQTEEPFIDLGCRCRGELAKVHRSCIEIWFRTKGSNKCEICQQVASNVPFPELQPSTNYWVWRVNSAHGHGQQEQERGCWNPLWIAFALLIGGLFLDVLISVSLGISSLPVNIITGTILLVIFMPTIFVVNYWKATCLVLHITLQNINIRLQCDQCHIKHYELPFGRIPNGYTTVNVYDYICENTMMPCVLIVLGLAAALRLSMECCQEIGAARHIPPDVTMNPGYHPTA</sequence>
<keyword evidence="3" id="KW-0862">Zinc</keyword>
<keyword evidence="2" id="KW-0863">Zinc-finger</keyword>
<dbReference type="PROSITE" id="PS51292">
    <property type="entry name" value="ZF_RING_CH"/>
    <property type="match status" value="1"/>
</dbReference>
<evidence type="ECO:0000313" key="8">
    <source>
        <dbReference type="Proteomes" id="UP001055439"/>
    </source>
</evidence>
<dbReference type="EMBL" id="CP097507">
    <property type="protein sequence ID" value="URE06854.1"/>
    <property type="molecule type" value="Genomic_DNA"/>
</dbReference>
<name>A0A9E7K7F5_9LILI</name>
<dbReference type="SMART" id="SM00744">
    <property type="entry name" value="RINGv"/>
    <property type="match status" value="1"/>
</dbReference>
<dbReference type="SUPFAM" id="SSF57850">
    <property type="entry name" value="RING/U-box"/>
    <property type="match status" value="1"/>
</dbReference>
<feature type="domain" description="RING-CH-type" evidence="6">
    <location>
        <begin position="109"/>
        <end position="169"/>
    </location>
</feature>
<keyword evidence="8" id="KW-1185">Reference proteome</keyword>
<accession>A0A9E7K7F5</accession>
<dbReference type="GO" id="GO:0008270">
    <property type="term" value="F:zinc ion binding"/>
    <property type="evidence" value="ECO:0007669"/>
    <property type="project" value="UniProtKB-KW"/>
</dbReference>
<feature type="transmembrane region" description="Helical" evidence="5">
    <location>
        <begin position="204"/>
        <end position="227"/>
    </location>
</feature>
<keyword evidence="5" id="KW-0472">Membrane</keyword>